<evidence type="ECO:0000256" key="4">
    <source>
        <dbReference type="ARBA" id="ARBA00022801"/>
    </source>
</evidence>
<evidence type="ECO:0000256" key="2">
    <source>
        <dbReference type="ARBA" id="ARBA00022490"/>
    </source>
</evidence>
<dbReference type="Proteomes" id="UP000254704">
    <property type="component" value="Unassembled WGS sequence"/>
</dbReference>
<proteinExistence type="inferred from homology"/>
<dbReference type="GO" id="GO:0006515">
    <property type="term" value="P:protein quality control for misfolded or incompletely synthesized proteins"/>
    <property type="evidence" value="ECO:0007669"/>
    <property type="project" value="TreeGrafter"/>
</dbReference>
<dbReference type="GO" id="GO:0051117">
    <property type="term" value="F:ATPase binding"/>
    <property type="evidence" value="ECO:0007669"/>
    <property type="project" value="TreeGrafter"/>
</dbReference>
<keyword evidence="4 8" id="KW-0378">Hydrolase</keyword>
<organism evidence="8 9">
    <name type="scientific">Pasteurella canis</name>
    <dbReference type="NCBI Taxonomy" id="753"/>
    <lineage>
        <taxon>Bacteria</taxon>
        <taxon>Pseudomonadati</taxon>
        <taxon>Pseudomonadota</taxon>
        <taxon>Gammaproteobacteria</taxon>
        <taxon>Pasteurellales</taxon>
        <taxon>Pasteurellaceae</taxon>
        <taxon>Pasteurella</taxon>
    </lineage>
</organism>
<dbReference type="InterPro" id="IPR001907">
    <property type="entry name" value="ClpP"/>
</dbReference>
<dbReference type="Gene3D" id="3.90.226.10">
    <property type="entry name" value="2-enoyl-CoA Hydratase, Chain A, domain 1"/>
    <property type="match status" value="1"/>
</dbReference>
<keyword evidence="3 8" id="KW-0645">Protease</keyword>
<dbReference type="GO" id="GO:0009368">
    <property type="term" value="C:endopeptidase Clp complex"/>
    <property type="evidence" value="ECO:0007669"/>
    <property type="project" value="TreeGrafter"/>
</dbReference>
<accession>A0A379EUR8</accession>
<dbReference type="Pfam" id="PF25209">
    <property type="entry name" value="Phage_capsid_4"/>
    <property type="match status" value="1"/>
</dbReference>
<evidence type="ECO:0000256" key="5">
    <source>
        <dbReference type="ARBA" id="ARBA00022825"/>
    </source>
</evidence>
<dbReference type="PRINTS" id="PR00127">
    <property type="entry name" value="CLPPROTEASEP"/>
</dbReference>
<evidence type="ECO:0000313" key="9">
    <source>
        <dbReference type="Proteomes" id="UP000254704"/>
    </source>
</evidence>
<evidence type="ECO:0000256" key="6">
    <source>
        <dbReference type="RuleBase" id="RU003567"/>
    </source>
</evidence>
<dbReference type="CDD" id="cd07016">
    <property type="entry name" value="S14_ClpP_1"/>
    <property type="match status" value="1"/>
</dbReference>
<dbReference type="GO" id="GO:0004252">
    <property type="term" value="F:serine-type endopeptidase activity"/>
    <property type="evidence" value="ECO:0007669"/>
    <property type="project" value="InterPro"/>
</dbReference>
<gene>
    <name evidence="8" type="primary">clpP_1</name>
    <name evidence="8" type="ORF">NCTC11621_00920</name>
</gene>
<keyword evidence="5" id="KW-0720">Serine protease</keyword>
<comment type="similarity">
    <text evidence="1 6">Belongs to the peptidase S14 family.</text>
</comment>
<protein>
    <recommendedName>
        <fullName evidence="6">ATP-dependent Clp protease proteolytic subunit</fullName>
    </recommendedName>
</protein>
<name>A0A379EUR8_9PAST</name>
<dbReference type="Pfam" id="PF00574">
    <property type="entry name" value="CLP_protease"/>
    <property type="match status" value="1"/>
</dbReference>
<dbReference type="InterPro" id="IPR023562">
    <property type="entry name" value="ClpP/TepA"/>
</dbReference>
<evidence type="ECO:0000313" key="8">
    <source>
        <dbReference type="EMBL" id="SUC09894.1"/>
    </source>
</evidence>
<feature type="compositionally biased region" description="Polar residues" evidence="7">
    <location>
        <begin position="229"/>
        <end position="240"/>
    </location>
</feature>
<keyword evidence="2" id="KW-0963">Cytoplasm</keyword>
<evidence type="ECO:0000256" key="3">
    <source>
        <dbReference type="ARBA" id="ARBA00022670"/>
    </source>
</evidence>
<reference evidence="8 9" key="1">
    <citation type="submission" date="2018-06" db="EMBL/GenBank/DDBJ databases">
        <authorList>
            <consortium name="Pathogen Informatics"/>
            <person name="Doyle S."/>
        </authorList>
    </citation>
    <scope>NUCLEOTIDE SEQUENCE [LARGE SCALE GENOMIC DNA]</scope>
    <source>
        <strain evidence="8 9">NCTC11621</strain>
    </source>
</reference>
<sequence>MEKTKMILPPMAMGTATKTNNQSWFTIKAAANDTAEISIYEEIGGWGISAQQFAKDLKALGNLKNIDLHIHSPGGSVFDGIAIYNLLNNHSATKTVYIDGLAASMASVIAMVGDTVIMPENAMMMIHKPWGIQGGDAEDMRKYADLLDKVENTLIPAYAKKTGKSHEELAEMLAKETWLNGKECVEQGFADKLAEPVKAMATIQSERIKEYANMPKAMKEMLFAPQGNAKPQQPAQTTSPVAEAQPVAKNPENPTDLSSSVDPISALAERNAKIKATFAAFGDKYDGLMADCLADVSMTAEQAKDKLLAKLGENTTPSVPQNHIYAGNGNLVGDSVKSALLARAGVDKAEKDNAYNAMTLRELARASLVDRGVSVLNYNPMQIVGMAFTHSTSDFGQILIDVAHKSVLRGWEESKENFESWTHKGTLTDFRPAYRVGLGGFDSLPMVREGAEYTYVTLGDTGTHVSLATYGGLFSITRQTIINDDMNMLTAIPFKLGQAARATIADLVFAQLTGDPVMTYDGKKLYDATHKNTLTNGKIDVTTIDQAIQLMNAQKSFDGKQLAIEPDVLLTPTSLFTKTKQVLGSSSVEGADINAGIINPLQNVVPVTKSQRLQGINPKVWYLLNKEAIEVSYLNGVETPFIDQQTGFTVDGVTTKVRIDAGVNVLDHRGIVRVTNA</sequence>
<dbReference type="SUPFAM" id="SSF52096">
    <property type="entry name" value="ClpP/crotonase"/>
    <property type="match status" value="1"/>
</dbReference>
<evidence type="ECO:0000256" key="1">
    <source>
        <dbReference type="ARBA" id="ARBA00007039"/>
    </source>
</evidence>
<dbReference type="PANTHER" id="PTHR10381">
    <property type="entry name" value="ATP-DEPENDENT CLP PROTEASE PROTEOLYTIC SUBUNIT"/>
    <property type="match status" value="1"/>
</dbReference>
<evidence type="ECO:0000256" key="7">
    <source>
        <dbReference type="SAM" id="MobiDB-lite"/>
    </source>
</evidence>
<dbReference type="EMBL" id="UGTV01000015">
    <property type="protein sequence ID" value="SUC09894.1"/>
    <property type="molecule type" value="Genomic_DNA"/>
</dbReference>
<dbReference type="PANTHER" id="PTHR10381:SF70">
    <property type="entry name" value="ATP-DEPENDENT CLP PROTEASE PROTEOLYTIC SUBUNIT"/>
    <property type="match status" value="1"/>
</dbReference>
<dbReference type="AlphaFoldDB" id="A0A379EUR8"/>
<feature type="region of interest" description="Disordered" evidence="7">
    <location>
        <begin position="226"/>
        <end position="260"/>
    </location>
</feature>
<dbReference type="InterPro" id="IPR029045">
    <property type="entry name" value="ClpP/crotonase-like_dom_sf"/>
</dbReference>
<dbReference type="NCBIfam" id="NF045542">
    <property type="entry name" value="Clp_rel_HeadMat"/>
    <property type="match status" value="1"/>
</dbReference>
<dbReference type="GO" id="GO:0004176">
    <property type="term" value="F:ATP-dependent peptidase activity"/>
    <property type="evidence" value="ECO:0007669"/>
    <property type="project" value="InterPro"/>
</dbReference>
<dbReference type="NCBIfam" id="NF045540">
    <property type="entry name" value="scaf_prot_MCP1"/>
    <property type="match status" value="1"/>
</dbReference>